<evidence type="ECO:0000259" key="3">
    <source>
        <dbReference type="Pfam" id="PF01855"/>
    </source>
</evidence>
<dbReference type="GO" id="GO:0016491">
    <property type="term" value="F:oxidoreductase activity"/>
    <property type="evidence" value="ECO:0007669"/>
    <property type="project" value="UniProtKB-KW"/>
</dbReference>
<keyword evidence="5" id="KW-0670">Pyruvate</keyword>
<keyword evidence="2" id="KW-0560">Oxidoreductase</keyword>
<dbReference type="PANTHER" id="PTHR32154:SF0">
    <property type="entry name" value="PYRUVATE-FLAVODOXIN OXIDOREDUCTASE-RELATED"/>
    <property type="match status" value="1"/>
</dbReference>
<dbReference type="SUPFAM" id="SSF52518">
    <property type="entry name" value="Thiamin diphosphate-binding fold (THDP-binding)"/>
    <property type="match status" value="1"/>
</dbReference>
<dbReference type="AlphaFoldDB" id="A0A7J2TH35"/>
<feature type="domain" description="Pyruvate:ferredoxin oxidoreductase core" evidence="4">
    <location>
        <begin position="263"/>
        <end position="356"/>
    </location>
</feature>
<dbReference type="CDD" id="cd07034">
    <property type="entry name" value="TPP_PYR_PFOR_IOR-alpha_like"/>
    <property type="match status" value="1"/>
</dbReference>
<dbReference type="InterPro" id="IPR033412">
    <property type="entry name" value="PFOR_II"/>
</dbReference>
<sequence>MKKVVRGFYSVAYSVKLCRPNVICAYPITPQTEIVENLATMYANGELENCRYITAESEFAAASILVGASAAGARTFTATCSQGLILMSEVLFNAAGMRLPIVIVNTNRALSAPLSIWNDLQDSMALRDAGIVQVYVENNQEAHDMVPQAYRIAEDKRVMLPFMICMDGFKLTHAYEPVDLLEQDVVDSFLPPYRPEVYLTTKKPLAFGCYAPPHVYMEFRVAMQRAMERAKDVMEKVFKEWAEISGRDWGGHLEIVYPDSKNFVIAMGSLVGLLRKVVDELRSEGFSIGLVKLRTFRPFPAEELRKNLGSAEKIIVIDRSFSCGYEGNLSIELKSALYGTNPEVISFILGLGGRDIPKDFIKELLRNSILGREKSGFKGFKEFEEVIP</sequence>
<dbReference type="Gene3D" id="3.40.50.970">
    <property type="match status" value="1"/>
</dbReference>
<evidence type="ECO:0000313" key="5">
    <source>
        <dbReference type="EMBL" id="HEH35069.1"/>
    </source>
</evidence>
<feature type="domain" description="Pyruvate flavodoxin/ferredoxin oxidoreductase pyrimidine binding" evidence="3">
    <location>
        <begin position="15"/>
        <end position="238"/>
    </location>
</feature>
<dbReference type="GO" id="GO:0044272">
    <property type="term" value="P:sulfur compound biosynthetic process"/>
    <property type="evidence" value="ECO:0007669"/>
    <property type="project" value="UniProtKB-ARBA"/>
</dbReference>
<dbReference type="InterPro" id="IPR029061">
    <property type="entry name" value="THDP-binding"/>
</dbReference>
<evidence type="ECO:0000259" key="4">
    <source>
        <dbReference type="Pfam" id="PF17147"/>
    </source>
</evidence>
<dbReference type="PANTHER" id="PTHR32154">
    <property type="entry name" value="PYRUVATE-FLAVODOXIN OXIDOREDUCTASE-RELATED"/>
    <property type="match status" value="1"/>
</dbReference>
<dbReference type="EMBL" id="DSLA01000043">
    <property type="protein sequence ID" value="HEH35069.1"/>
    <property type="molecule type" value="Genomic_DNA"/>
</dbReference>
<accession>A0A7J2TH35</accession>
<dbReference type="InterPro" id="IPR002880">
    <property type="entry name" value="Pyrv_Fd/Flavodoxin_OxRdtase_N"/>
</dbReference>
<dbReference type="SUPFAM" id="SSF52922">
    <property type="entry name" value="TK C-terminal domain-like"/>
    <property type="match status" value="1"/>
</dbReference>
<comment type="subunit">
    <text evidence="1">Heterotetramer of one alpha, one beta, one delta and one gamma chain.</text>
</comment>
<evidence type="ECO:0000256" key="1">
    <source>
        <dbReference type="ARBA" id="ARBA00011595"/>
    </source>
</evidence>
<dbReference type="InterPro" id="IPR050722">
    <property type="entry name" value="Pyruvate:ferred/Flavod_OxRd"/>
</dbReference>
<dbReference type="InterPro" id="IPR009014">
    <property type="entry name" value="Transketo_C/PFOR_II"/>
</dbReference>
<dbReference type="Gene3D" id="3.40.50.920">
    <property type="match status" value="1"/>
</dbReference>
<dbReference type="GO" id="GO:0006979">
    <property type="term" value="P:response to oxidative stress"/>
    <property type="evidence" value="ECO:0007669"/>
    <property type="project" value="TreeGrafter"/>
</dbReference>
<dbReference type="Pfam" id="PF01855">
    <property type="entry name" value="POR_N"/>
    <property type="match status" value="1"/>
</dbReference>
<proteinExistence type="predicted"/>
<comment type="caution">
    <text evidence="5">The sequence shown here is derived from an EMBL/GenBank/DDBJ whole genome shotgun (WGS) entry which is preliminary data.</text>
</comment>
<protein>
    <submittedName>
        <fullName evidence="5">Pyruvate ferredoxin oxidoreductase</fullName>
    </submittedName>
</protein>
<dbReference type="Pfam" id="PF17147">
    <property type="entry name" value="PFOR_II"/>
    <property type="match status" value="1"/>
</dbReference>
<gene>
    <name evidence="5" type="primary">porA</name>
    <name evidence="5" type="ORF">ENP88_02715</name>
</gene>
<dbReference type="GO" id="GO:0006082">
    <property type="term" value="P:organic acid metabolic process"/>
    <property type="evidence" value="ECO:0007669"/>
    <property type="project" value="UniProtKB-ARBA"/>
</dbReference>
<reference evidence="5" key="1">
    <citation type="journal article" date="2020" name="mSystems">
        <title>Genome- and Community-Level Interaction Insights into Carbon Utilization and Element Cycling Functions of Hydrothermarchaeota in Hydrothermal Sediment.</title>
        <authorList>
            <person name="Zhou Z."/>
            <person name="Liu Y."/>
            <person name="Xu W."/>
            <person name="Pan J."/>
            <person name="Luo Z.H."/>
            <person name="Li M."/>
        </authorList>
    </citation>
    <scope>NUCLEOTIDE SEQUENCE [LARGE SCALE GENOMIC DNA]</scope>
    <source>
        <strain evidence="5">SpSt-26</strain>
    </source>
</reference>
<dbReference type="FunFam" id="3.40.50.970:FF:000012">
    <property type="entry name" value="Pyruvate:ferredoxin (Flavodoxin) oxidoreductase"/>
    <property type="match status" value="1"/>
</dbReference>
<name>A0A7J2TH35_ARCFL</name>
<organism evidence="5">
    <name type="scientific">Archaeoglobus fulgidus</name>
    <dbReference type="NCBI Taxonomy" id="2234"/>
    <lineage>
        <taxon>Archaea</taxon>
        <taxon>Methanobacteriati</taxon>
        <taxon>Methanobacteriota</taxon>
        <taxon>Archaeoglobi</taxon>
        <taxon>Archaeoglobales</taxon>
        <taxon>Archaeoglobaceae</taxon>
        <taxon>Archaeoglobus</taxon>
    </lineage>
</organism>
<evidence type="ECO:0000256" key="2">
    <source>
        <dbReference type="ARBA" id="ARBA00023002"/>
    </source>
</evidence>